<accession>A0A4Q5LNF6</accession>
<comment type="caution">
    <text evidence="3">The sequence shown here is derived from an EMBL/GenBank/DDBJ whole genome shotgun (WGS) entry which is preliminary data.</text>
</comment>
<dbReference type="Proteomes" id="UP000293331">
    <property type="component" value="Unassembled WGS sequence"/>
</dbReference>
<keyword evidence="4" id="KW-1185">Reference proteome</keyword>
<dbReference type="Gene3D" id="3.40.50.2000">
    <property type="entry name" value="Glycogen Phosphorylase B"/>
    <property type="match status" value="1"/>
</dbReference>
<evidence type="ECO:0000313" key="4">
    <source>
        <dbReference type="Proteomes" id="UP000293331"/>
    </source>
</evidence>
<dbReference type="SUPFAM" id="SSF53756">
    <property type="entry name" value="UDP-Glycosyltransferase/glycogen phosphorylase"/>
    <property type="match status" value="1"/>
</dbReference>
<dbReference type="RefSeq" id="WP_129876876.1">
    <property type="nucleotide sequence ID" value="NZ_SEWG01000004.1"/>
</dbReference>
<gene>
    <name evidence="3" type="ORF">EWM62_11830</name>
</gene>
<organism evidence="3 4">
    <name type="scientific">Mucilaginibacter terrigena</name>
    <dbReference type="NCBI Taxonomy" id="2492395"/>
    <lineage>
        <taxon>Bacteria</taxon>
        <taxon>Pseudomonadati</taxon>
        <taxon>Bacteroidota</taxon>
        <taxon>Sphingobacteriia</taxon>
        <taxon>Sphingobacteriales</taxon>
        <taxon>Sphingobacteriaceae</taxon>
        <taxon>Mucilaginibacter</taxon>
    </lineage>
</organism>
<dbReference type="EMBL" id="SEWG01000004">
    <property type="protein sequence ID" value="RYU90219.1"/>
    <property type="molecule type" value="Genomic_DNA"/>
</dbReference>
<dbReference type="InterPro" id="IPR001296">
    <property type="entry name" value="Glyco_trans_1"/>
</dbReference>
<dbReference type="PANTHER" id="PTHR46401:SF2">
    <property type="entry name" value="GLYCOSYLTRANSFERASE WBBK-RELATED"/>
    <property type="match status" value="1"/>
</dbReference>
<dbReference type="PANTHER" id="PTHR46401">
    <property type="entry name" value="GLYCOSYLTRANSFERASE WBBK-RELATED"/>
    <property type="match status" value="1"/>
</dbReference>
<keyword evidence="1 3" id="KW-0808">Transferase</keyword>
<name>A0A4Q5LNF6_9SPHI</name>
<reference evidence="3 4" key="1">
    <citation type="submission" date="2019-02" db="EMBL/GenBank/DDBJ databases">
        <title>Bacterial novel species Mucilaginibacter sp. 17JY9-4 isolated from soil.</title>
        <authorList>
            <person name="Jung H.-Y."/>
        </authorList>
    </citation>
    <scope>NUCLEOTIDE SEQUENCE [LARGE SCALE GENOMIC DNA]</scope>
    <source>
        <strain evidence="3 4">17JY9-4</strain>
    </source>
</reference>
<sequence length="386" mass="43431">MKNNILIDLSPLKAGGGCQLALNFLVELTSIKDDIINSFIILKPDAGPLKNVEETFPQFTFITVPTSSLKNRLSFEFSGINSIVEKHNISVCFTFFGAGLKLPKQVFSVVGVAYPIICYDESPFWKYVSFKKKLSQKAVNFLRKNRLGRADMYLVETDVMKARLMKYLGRPQADFDKLLPSPSDFIKDGLNADKYPVKAPRFLLLSGNAPHKNLWRLPEIALQLRSLLPDFTFCLTFSENIYLPSLSAERAKIYEQVKGHFKFIGNLPPDKVQTAYDDTDFLLSLSDLESFSNNYMEAWKAGHPLIVSNRDFASTICRDSAVYVEPHDPTQAAATIAGFVKDKDAITACLINGKAYLKELPDTRGRTLKILDVIKQHLDTAKRNKI</sequence>
<protein>
    <submittedName>
        <fullName evidence="3">Glycosyltransferase family 1 protein</fullName>
    </submittedName>
</protein>
<dbReference type="GO" id="GO:0009103">
    <property type="term" value="P:lipopolysaccharide biosynthetic process"/>
    <property type="evidence" value="ECO:0007669"/>
    <property type="project" value="TreeGrafter"/>
</dbReference>
<dbReference type="AlphaFoldDB" id="A0A4Q5LNF6"/>
<feature type="domain" description="Glycosyl transferase family 1" evidence="2">
    <location>
        <begin position="256"/>
        <end position="345"/>
    </location>
</feature>
<dbReference type="OrthoDB" id="502646at2"/>
<evidence type="ECO:0000259" key="2">
    <source>
        <dbReference type="Pfam" id="PF00534"/>
    </source>
</evidence>
<dbReference type="Pfam" id="PF00534">
    <property type="entry name" value="Glycos_transf_1"/>
    <property type="match status" value="1"/>
</dbReference>
<evidence type="ECO:0000256" key="1">
    <source>
        <dbReference type="ARBA" id="ARBA00022679"/>
    </source>
</evidence>
<dbReference type="GO" id="GO:0016757">
    <property type="term" value="F:glycosyltransferase activity"/>
    <property type="evidence" value="ECO:0007669"/>
    <property type="project" value="InterPro"/>
</dbReference>
<evidence type="ECO:0000313" key="3">
    <source>
        <dbReference type="EMBL" id="RYU90219.1"/>
    </source>
</evidence>
<proteinExistence type="predicted"/>